<feature type="compositionally biased region" description="Basic and acidic residues" evidence="1">
    <location>
        <begin position="42"/>
        <end position="51"/>
    </location>
</feature>
<reference evidence="2" key="1">
    <citation type="journal article" date="2014" name="Int. J. Syst. Evol. Microbiol.">
        <title>Complete genome of a new Firmicutes species belonging to the dominant human colonic microbiota ('Ruminococcus bicirculans') reveals two chromosomes and a selective capacity to utilize plant glucans.</title>
        <authorList>
            <consortium name="NISC Comparative Sequencing Program"/>
            <person name="Wegmann U."/>
            <person name="Louis P."/>
            <person name="Goesmann A."/>
            <person name="Henrissat B."/>
            <person name="Duncan S.H."/>
            <person name="Flint H.J."/>
        </authorList>
    </citation>
    <scope>NUCLEOTIDE SEQUENCE</scope>
    <source>
        <strain evidence="2">NBRC 110608</strain>
    </source>
</reference>
<evidence type="ECO:0000313" key="2">
    <source>
        <dbReference type="EMBL" id="BDZ58893.1"/>
    </source>
</evidence>
<gene>
    <name evidence="2" type="ORF">GCM10025872_25500</name>
</gene>
<feature type="region of interest" description="Disordered" evidence="1">
    <location>
        <begin position="32"/>
        <end position="91"/>
    </location>
</feature>
<accession>A0ABN6YT50</accession>
<evidence type="ECO:0008006" key="3">
    <source>
        <dbReference type="Google" id="ProtNLM"/>
    </source>
</evidence>
<organism evidence="2">
    <name type="scientific">Barrientosiimonas endolithica</name>
    <dbReference type="NCBI Taxonomy" id="1535208"/>
    <lineage>
        <taxon>Bacteria</taxon>
        <taxon>Bacillati</taxon>
        <taxon>Actinomycetota</taxon>
        <taxon>Actinomycetes</taxon>
        <taxon>Micrococcales</taxon>
        <taxon>Dermacoccaceae</taxon>
        <taxon>Barrientosiimonas</taxon>
    </lineage>
</organism>
<protein>
    <recommendedName>
        <fullName evidence="3">Class I SAM-dependent methyltransferase</fullName>
    </recommendedName>
</protein>
<dbReference type="EMBL" id="AP027735">
    <property type="protein sequence ID" value="BDZ58893.1"/>
    <property type="molecule type" value="Genomic_DNA"/>
</dbReference>
<sequence>MAMDVLCELLERVLPADGPVLLLGPRAAQLAASPAGPLASREVLRRGRQDVSRPGASHPGASHEDAPADAAVAWSPTGPASTEPLLTQDPPRGTAAACVVLDGPETALTPDDEPLTHAGLLDLARATLRPGGVLVALVGNDLTSPLPRSPRRDVDADWWVGSPGFDRRRPHAGELAALAPGARVLSVLPTLPSPYVLAGPAVPPAQLEAALATLPREVVGVAAARRAVEADALPQLAAGWVVVEGPVEEAALPDDVLLVGDARPAGPGTARTDLAQTDLDQTDLAQADLDQTDLDQNALARPDVDREGPAAETHRLRDDLADRDRQVRWLQERYAQQERRIRALEQVVDATEGPFARRMLLVLTAPASRLTEAVRARRR</sequence>
<evidence type="ECO:0000256" key="1">
    <source>
        <dbReference type="SAM" id="MobiDB-lite"/>
    </source>
</evidence>
<name>A0ABN6YT50_9MICO</name>
<proteinExistence type="predicted"/>
<reference evidence="2" key="2">
    <citation type="submission" date="2023-02" db="EMBL/GenBank/DDBJ databases">
        <authorList>
            <person name="Sun Q."/>
            <person name="Mori K."/>
        </authorList>
    </citation>
    <scope>NUCLEOTIDE SEQUENCE</scope>
    <source>
        <strain evidence="2">NBRC 110608</strain>
    </source>
</reference>